<evidence type="ECO:0000313" key="4">
    <source>
        <dbReference type="Proteomes" id="UP000608754"/>
    </source>
</evidence>
<proteinExistence type="predicted"/>
<dbReference type="AlphaFoldDB" id="A0A8J7FR57"/>
<keyword evidence="4" id="KW-1185">Reference proteome</keyword>
<dbReference type="InterPro" id="IPR010982">
    <property type="entry name" value="Lambda_DNA-bd_dom_sf"/>
</dbReference>
<dbReference type="EMBL" id="JADGIK010000014">
    <property type="protein sequence ID" value="MBF0598334.1"/>
    <property type="molecule type" value="Genomic_DNA"/>
</dbReference>
<dbReference type="PANTHER" id="PTHR46797">
    <property type="entry name" value="HTH-TYPE TRANSCRIPTIONAL REGULATOR"/>
    <property type="match status" value="1"/>
</dbReference>
<sequence length="76" mass="8978">MINNLETEYIKIGQAIRKRRKELKLSQKQLSERIPKLDRSKISDMENGKEDFVFSTLIKICIALEITLEELLQEKK</sequence>
<dbReference type="RefSeq" id="WP_194183919.1">
    <property type="nucleotide sequence ID" value="NZ_JADGIK010000014.1"/>
</dbReference>
<evidence type="ECO:0000313" key="3">
    <source>
        <dbReference type="EMBL" id="MBF0598334.1"/>
    </source>
</evidence>
<feature type="domain" description="HTH cro/C1-type" evidence="2">
    <location>
        <begin position="16"/>
        <end position="71"/>
    </location>
</feature>
<accession>A0A8J7FR57</accession>
<dbReference type="Pfam" id="PF12844">
    <property type="entry name" value="HTH_19"/>
    <property type="match status" value="1"/>
</dbReference>
<gene>
    <name evidence="3" type="ORF">IM532_12925</name>
</gene>
<dbReference type="Gene3D" id="1.10.260.40">
    <property type="entry name" value="lambda repressor-like DNA-binding domains"/>
    <property type="match status" value="1"/>
</dbReference>
<dbReference type="PROSITE" id="PS50943">
    <property type="entry name" value="HTH_CROC1"/>
    <property type="match status" value="1"/>
</dbReference>
<dbReference type="SUPFAM" id="SSF47413">
    <property type="entry name" value="lambda repressor-like DNA-binding domains"/>
    <property type="match status" value="1"/>
</dbReference>
<evidence type="ECO:0000259" key="2">
    <source>
        <dbReference type="PROSITE" id="PS50943"/>
    </source>
</evidence>
<dbReference type="InterPro" id="IPR050807">
    <property type="entry name" value="TransReg_Diox_bact_type"/>
</dbReference>
<evidence type="ECO:0000256" key="1">
    <source>
        <dbReference type="ARBA" id="ARBA00023125"/>
    </source>
</evidence>
<keyword evidence="1" id="KW-0238">DNA-binding</keyword>
<name>A0A8J7FR57_9FLAO</name>
<dbReference type="SMART" id="SM00530">
    <property type="entry name" value="HTH_XRE"/>
    <property type="match status" value="1"/>
</dbReference>
<protein>
    <submittedName>
        <fullName evidence="3">Helix-turn-helix transcriptional regulator</fullName>
    </submittedName>
</protein>
<dbReference type="GO" id="GO:0003700">
    <property type="term" value="F:DNA-binding transcription factor activity"/>
    <property type="evidence" value="ECO:0007669"/>
    <property type="project" value="TreeGrafter"/>
</dbReference>
<dbReference type="InterPro" id="IPR001387">
    <property type="entry name" value="Cro/C1-type_HTH"/>
</dbReference>
<dbReference type="GO" id="GO:0003677">
    <property type="term" value="F:DNA binding"/>
    <property type="evidence" value="ECO:0007669"/>
    <property type="project" value="UniProtKB-KW"/>
</dbReference>
<dbReference type="GO" id="GO:0005829">
    <property type="term" value="C:cytosol"/>
    <property type="evidence" value="ECO:0007669"/>
    <property type="project" value="TreeGrafter"/>
</dbReference>
<dbReference type="CDD" id="cd00093">
    <property type="entry name" value="HTH_XRE"/>
    <property type="match status" value="1"/>
</dbReference>
<organism evidence="3 4">
    <name type="scientific">Faecalibacter rhinopitheci</name>
    <dbReference type="NCBI Taxonomy" id="2779678"/>
    <lineage>
        <taxon>Bacteria</taxon>
        <taxon>Pseudomonadati</taxon>
        <taxon>Bacteroidota</taxon>
        <taxon>Flavobacteriia</taxon>
        <taxon>Flavobacteriales</taxon>
        <taxon>Weeksellaceae</taxon>
        <taxon>Faecalibacter</taxon>
    </lineage>
</organism>
<comment type="caution">
    <text evidence="3">The sequence shown here is derived from an EMBL/GenBank/DDBJ whole genome shotgun (WGS) entry which is preliminary data.</text>
</comment>
<dbReference type="PANTHER" id="PTHR46797:SF1">
    <property type="entry name" value="METHYLPHOSPHONATE SYNTHASE"/>
    <property type="match status" value="1"/>
</dbReference>
<reference evidence="3" key="1">
    <citation type="submission" date="2020-10" db="EMBL/GenBank/DDBJ databases">
        <authorList>
            <person name="Lu T."/>
            <person name="Wang Q."/>
            <person name="Han X."/>
        </authorList>
    </citation>
    <scope>NUCLEOTIDE SEQUENCE</scope>
    <source>
        <strain evidence="3">WQ 117</strain>
    </source>
</reference>
<dbReference type="Proteomes" id="UP000608754">
    <property type="component" value="Unassembled WGS sequence"/>
</dbReference>